<dbReference type="AlphaFoldDB" id="A0A0N9HVD3"/>
<dbReference type="Proteomes" id="UP000063699">
    <property type="component" value="Chromosome"/>
</dbReference>
<evidence type="ECO:0000313" key="1">
    <source>
        <dbReference type="EMBL" id="ALG07504.1"/>
    </source>
</evidence>
<organism evidence="1 2">
    <name type="scientific">Kibdelosporangium phytohabitans</name>
    <dbReference type="NCBI Taxonomy" id="860235"/>
    <lineage>
        <taxon>Bacteria</taxon>
        <taxon>Bacillati</taxon>
        <taxon>Actinomycetota</taxon>
        <taxon>Actinomycetes</taxon>
        <taxon>Pseudonocardiales</taxon>
        <taxon>Pseudonocardiaceae</taxon>
        <taxon>Kibdelosporangium</taxon>
    </lineage>
</organism>
<keyword evidence="2" id="KW-1185">Reference proteome</keyword>
<proteinExistence type="predicted"/>
<name>A0A0N9HVD3_9PSEU</name>
<dbReference type="EMBL" id="CP012752">
    <property type="protein sequence ID" value="ALG07504.1"/>
    <property type="molecule type" value="Genomic_DNA"/>
</dbReference>
<dbReference type="KEGG" id="kphy:AOZ06_11790"/>
<sequence length="62" mass="6709">MVSLLILEMHLMIDMISGVPNTEDAEDAEDPKLAADGLDGLDEQLINQLVSRAKAGGPQFDR</sequence>
<accession>A0A0N9HVD3</accession>
<gene>
    <name evidence="1" type="ORF">AOZ06_11790</name>
</gene>
<evidence type="ECO:0000313" key="2">
    <source>
        <dbReference type="Proteomes" id="UP000063699"/>
    </source>
</evidence>
<protein>
    <submittedName>
        <fullName evidence="1">Uncharacterized protein</fullName>
    </submittedName>
</protein>
<reference evidence="1 2" key="1">
    <citation type="submission" date="2015-07" db="EMBL/GenBank/DDBJ databases">
        <title>Genome sequencing of Kibdelosporangium phytohabitans.</title>
        <authorList>
            <person name="Qin S."/>
            <person name="Xing K."/>
        </authorList>
    </citation>
    <scope>NUCLEOTIDE SEQUENCE [LARGE SCALE GENOMIC DNA]</scope>
    <source>
        <strain evidence="1 2">KLBMP1111</strain>
    </source>
</reference>